<protein>
    <submittedName>
        <fullName evidence="1">Uncharacterized protein</fullName>
    </submittedName>
</protein>
<gene>
    <name evidence="1" type="ORF">PoMZ_01683</name>
</gene>
<reference evidence="1 2" key="1">
    <citation type="journal article" date="2019" name="Mol. Biol. Evol.">
        <title>Blast fungal genomes show frequent chromosomal changes, gene gains and losses, and effector gene turnover.</title>
        <authorList>
            <person name="Gomez Luciano L.B."/>
            <person name="Jason Tsai I."/>
            <person name="Chuma I."/>
            <person name="Tosa Y."/>
            <person name="Chen Y.H."/>
            <person name="Li J.Y."/>
            <person name="Li M.Y."/>
            <person name="Jade Lu M.Y."/>
            <person name="Nakayashiki H."/>
            <person name="Li W.H."/>
        </authorList>
    </citation>
    <scope>NUCLEOTIDE SEQUENCE [LARGE SCALE GENOMIC DNA]</scope>
    <source>
        <strain evidence="1">MZ5-1-6</strain>
    </source>
</reference>
<organism evidence="1 2">
    <name type="scientific">Pyricularia oryzae</name>
    <name type="common">Rice blast fungus</name>
    <name type="synonym">Magnaporthe oryzae</name>
    <dbReference type="NCBI Taxonomy" id="318829"/>
    <lineage>
        <taxon>Eukaryota</taxon>
        <taxon>Fungi</taxon>
        <taxon>Dikarya</taxon>
        <taxon>Ascomycota</taxon>
        <taxon>Pezizomycotina</taxon>
        <taxon>Sordariomycetes</taxon>
        <taxon>Sordariomycetidae</taxon>
        <taxon>Magnaporthales</taxon>
        <taxon>Pyriculariaceae</taxon>
        <taxon>Pyricularia</taxon>
    </lineage>
</organism>
<sequence>MLQQQIQAPPGSGHLAVFQKSKRTLEITGDAFSLDNNQINFTQNTAKLNNMGILCAYSILKENQIRPNFSKQSLLPSNAWQSPPVVTFPNNANLQFDADVTIWVSGGSIYEQSSLLIANCASLFLPVQTIGPNQPSLLIKPHTSFTAAFYNVATYPIILSGPQSQIIFFVSQPEPYI</sequence>
<dbReference type="AlphaFoldDB" id="A0A4P7N2U1"/>
<name>A0A4P7N2U1_PYROR</name>
<evidence type="ECO:0000313" key="2">
    <source>
        <dbReference type="Proteomes" id="UP000294847"/>
    </source>
</evidence>
<dbReference type="EMBL" id="CP034205">
    <property type="protein sequence ID" value="QBZ56767.1"/>
    <property type="molecule type" value="Genomic_DNA"/>
</dbReference>
<evidence type="ECO:0000313" key="1">
    <source>
        <dbReference type="EMBL" id="QBZ56767.1"/>
    </source>
</evidence>
<proteinExistence type="predicted"/>
<accession>A0A4P7N2U1</accession>
<dbReference type="Proteomes" id="UP000294847">
    <property type="component" value="Chromosome 2"/>
</dbReference>